<feature type="domain" description="Acyltransferase 3" evidence="2">
    <location>
        <begin position="1"/>
        <end position="315"/>
    </location>
</feature>
<feature type="transmembrane region" description="Helical" evidence="1">
    <location>
        <begin position="214"/>
        <end position="231"/>
    </location>
</feature>
<dbReference type="InterPro" id="IPR050879">
    <property type="entry name" value="Acyltransferase_3"/>
</dbReference>
<keyword evidence="3" id="KW-0012">Acyltransferase</keyword>
<feature type="transmembrane region" description="Helical" evidence="1">
    <location>
        <begin position="21"/>
        <end position="45"/>
    </location>
</feature>
<dbReference type="EMBL" id="CP152276">
    <property type="protein sequence ID" value="XAE44701.1"/>
    <property type="molecule type" value="Genomic_DNA"/>
</dbReference>
<feature type="transmembrane region" description="Helical" evidence="1">
    <location>
        <begin position="269"/>
        <end position="292"/>
    </location>
</feature>
<reference evidence="3 4" key="1">
    <citation type="submission" date="2024-04" db="EMBL/GenBank/DDBJ databases">
        <title>Complete genome sequence of Nguyenibacter vanlangesis HBCM-1154, a strain capable of nitrogen fixation, IAA production, and phosphorus solubilization isolated from sugarcane soil.</title>
        <authorList>
            <person name="MY HANH P."/>
        </authorList>
    </citation>
    <scope>NUCLEOTIDE SEQUENCE [LARGE SCALE GENOMIC DNA]</scope>
    <source>
        <strain evidence="3 4">HBCM 1154</strain>
    </source>
</reference>
<keyword evidence="1" id="KW-0812">Transmembrane</keyword>
<organism evidence="3 4">
    <name type="scientific">Nguyenibacter vanlangensis</name>
    <dbReference type="NCBI Taxonomy" id="1216886"/>
    <lineage>
        <taxon>Bacteria</taxon>
        <taxon>Pseudomonadati</taxon>
        <taxon>Pseudomonadota</taxon>
        <taxon>Alphaproteobacteria</taxon>
        <taxon>Acetobacterales</taxon>
        <taxon>Acetobacteraceae</taxon>
        <taxon>Nguyenibacter</taxon>
    </lineage>
</organism>
<dbReference type="Pfam" id="PF01757">
    <property type="entry name" value="Acyl_transf_3"/>
    <property type="match status" value="1"/>
</dbReference>
<accession>A0ABZ3DB38</accession>
<dbReference type="Proteomes" id="UP001449795">
    <property type="component" value="Chromosome"/>
</dbReference>
<keyword evidence="1" id="KW-1133">Transmembrane helix</keyword>
<dbReference type="PANTHER" id="PTHR23028">
    <property type="entry name" value="ACETYLTRANSFERASE"/>
    <property type="match status" value="1"/>
</dbReference>
<protein>
    <submittedName>
        <fullName evidence="3">Acyltransferase</fullName>
        <ecNumber evidence="3">2.3.-.-</ecNumber>
    </submittedName>
</protein>
<feature type="transmembrane region" description="Helical" evidence="1">
    <location>
        <begin position="129"/>
        <end position="147"/>
    </location>
</feature>
<evidence type="ECO:0000259" key="2">
    <source>
        <dbReference type="Pfam" id="PF01757"/>
    </source>
</evidence>
<evidence type="ECO:0000313" key="4">
    <source>
        <dbReference type="Proteomes" id="UP001449795"/>
    </source>
</evidence>
<feature type="transmembrane region" description="Helical" evidence="1">
    <location>
        <begin position="237"/>
        <end position="257"/>
    </location>
</feature>
<dbReference type="RefSeq" id="WP_342629921.1">
    <property type="nucleotide sequence ID" value="NZ_CP152276.1"/>
</dbReference>
<dbReference type="InterPro" id="IPR002656">
    <property type="entry name" value="Acyl_transf_3_dom"/>
</dbReference>
<keyword evidence="3" id="KW-0808">Transferase</keyword>
<dbReference type="PANTHER" id="PTHR23028:SF134">
    <property type="entry name" value="PUTATIVE (AFU_ORTHOLOGUE AFUA_4G08520)-RELATED"/>
    <property type="match status" value="1"/>
</dbReference>
<keyword evidence="1" id="KW-0472">Membrane</keyword>
<feature type="transmembrane region" description="Helical" evidence="1">
    <location>
        <begin position="154"/>
        <end position="173"/>
    </location>
</feature>
<evidence type="ECO:0000256" key="1">
    <source>
        <dbReference type="SAM" id="Phobius"/>
    </source>
</evidence>
<name>A0ABZ3DB38_9PROT</name>
<sequence>MRFICSIFIMTHHCFIYLTNYNFLNHTHVLVDFFFLLSGFVAGNADEQKIVSGTTTFGGYARHRLLRLAPLMILGVAVGSVVLIMRHPHAGAAFTAQVVLFGVLNLLLLPKFWSASGFPDYAVVSDPPLYTVLYQTAVTLFWARFLAGASTRWLVCLAIVLGIALGGVAHRVGGFNIGWGSSGAGWGYLRTGYDFVAGLVVFRFSRAILGRMPWHPAFAVLAVGTILLIVFPPFSSLPWRLATFYVLPPAALILGLSAGDRRLVPGDVWLGRLSYANYVVHTPILFFVALLIGSTSNLVVIALVACLCVAVAALAMTCYDQPVSGWLRKRASLSLVARPVSGEVKETGAA</sequence>
<feature type="transmembrane region" description="Helical" evidence="1">
    <location>
        <begin position="65"/>
        <end position="84"/>
    </location>
</feature>
<keyword evidence="4" id="KW-1185">Reference proteome</keyword>
<dbReference type="GO" id="GO:0016746">
    <property type="term" value="F:acyltransferase activity"/>
    <property type="evidence" value="ECO:0007669"/>
    <property type="project" value="UniProtKB-KW"/>
</dbReference>
<dbReference type="EC" id="2.3.-.-" evidence="3"/>
<feature type="transmembrane region" description="Helical" evidence="1">
    <location>
        <begin position="298"/>
        <end position="319"/>
    </location>
</feature>
<evidence type="ECO:0000313" key="3">
    <source>
        <dbReference type="EMBL" id="XAE44701.1"/>
    </source>
</evidence>
<gene>
    <name evidence="3" type="ORF">AAC691_09910</name>
</gene>
<proteinExistence type="predicted"/>
<feature type="transmembrane region" description="Helical" evidence="1">
    <location>
        <begin position="91"/>
        <end position="109"/>
    </location>
</feature>